<organism evidence="2">
    <name type="scientific">marine metagenome</name>
    <dbReference type="NCBI Taxonomy" id="408172"/>
    <lineage>
        <taxon>unclassified sequences</taxon>
        <taxon>metagenomes</taxon>
        <taxon>ecological metagenomes</taxon>
    </lineage>
</organism>
<dbReference type="CDD" id="cd00077">
    <property type="entry name" value="HDc"/>
    <property type="match status" value="1"/>
</dbReference>
<dbReference type="SMART" id="SM00471">
    <property type="entry name" value="HDc"/>
    <property type="match status" value="1"/>
</dbReference>
<dbReference type="EMBL" id="UINC01129393">
    <property type="protein sequence ID" value="SVD09750.1"/>
    <property type="molecule type" value="Genomic_DNA"/>
</dbReference>
<dbReference type="PANTHER" id="PTHR46246">
    <property type="entry name" value="GUANOSINE-3',5'-BIS(DIPHOSPHATE) 3'-PYROPHOSPHOHYDROLASE MESH1"/>
    <property type="match status" value="1"/>
</dbReference>
<accession>A0A382SIF8</accession>
<evidence type="ECO:0000259" key="1">
    <source>
        <dbReference type="SMART" id="SM00471"/>
    </source>
</evidence>
<name>A0A382SIF8_9ZZZZ</name>
<reference evidence="2" key="1">
    <citation type="submission" date="2018-05" db="EMBL/GenBank/DDBJ databases">
        <authorList>
            <person name="Lanie J.A."/>
            <person name="Ng W.-L."/>
            <person name="Kazmierczak K.M."/>
            <person name="Andrzejewski T.M."/>
            <person name="Davidsen T.M."/>
            <person name="Wayne K.J."/>
            <person name="Tettelin H."/>
            <person name="Glass J.I."/>
            <person name="Rusch D."/>
            <person name="Podicherti R."/>
            <person name="Tsui H.-C.T."/>
            <person name="Winkler M.E."/>
        </authorList>
    </citation>
    <scope>NUCLEOTIDE SEQUENCE</scope>
</reference>
<dbReference type="GO" id="GO:0008893">
    <property type="term" value="F:guanosine-3',5'-bis(diphosphate) 3'-diphosphatase activity"/>
    <property type="evidence" value="ECO:0007669"/>
    <property type="project" value="TreeGrafter"/>
</dbReference>
<dbReference type="AlphaFoldDB" id="A0A382SIF8"/>
<feature type="domain" description="HD/PDEase" evidence="1">
    <location>
        <begin position="27"/>
        <end position="137"/>
    </location>
</feature>
<dbReference type="Gene3D" id="1.10.3210.10">
    <property type="entry name" value="Hypothetical protein af1432"/>
    <property type="match status" value="1"/>
</dbReference>
<evidence type="ECO:0000313" key="2">
    <source>
        <dbReference type="EMBL" id="SVD09750.1"/>
    </source>
</evidence>
<proteinExistence type="predicted"/>
<dbReference type="SUPFAM" id="SSF109604">
    <property type="entry name" value="HD-domain/PDEase-like"/>
    <property type="match status" value="1"/>
</dbReference>
<dbReference type="InterPro" id="IPR003607">
    <property type="entry name" value="HD/PDEase_dom"/>
</dbReference>
<sequence>MKNDIVDSALLFATAAHEAIGQKRKYSGENYIVHPIEVMQIVRSLPSHTDEMLIVALLHDVVEDTEVKLVDIAVKFGAKIAEMVAEITDVSEPEDGNRAVRKGLDREHLAKARAEVQTVKLADIISNSKDILQNDPNFAKVYIPEMKLLLEELDKGDQMLYQLAKDIVYSS</sequence>
<protein>
    <recommendedName>
        <fullName evidence="1">HD/PDEase domain-containing protein</fullName>
    </recommendedName>
</protein>
<dbReference type="Pfam" id="PF13328">
    <property type="entry name" value="HD_4"/>
    <property type="match status" value="1"/>
</dbReference>
<dbReference type="PANTHER" id="PTHR46246:SF1">
    <property type="entry name" value="GUANOSINE-3',5'-BIS(DIPHOSPHATE) 3'-PYROPHOSPHOHYDROLASE MESH1"/>
    <property type="match status" value="1"/>
</dbReference>
<dbReference type="InterPro" id="IPR052194">
    <property type="entry name" value="MESH1"/>
</dbReference>
<gene>
    <name evidence="2" type="ORF">METZ01_LOCUS362604</name>
</gene>